<reference evidence="8 9" key="1">
    <citation type="submission" date="2018-08" db="EMBL/GenBank/DDBJ databases">
        <title>Genomic investigation of the strawberry pathogen Phytophthora fragariae indicates pathogenicity is determined by transcriptional variation in three key races.</title>
        <authorList>
            <person name="Adams T.M."/>
            <person name="Armitage A.D."/>
            <person name="Sobczyk M.K."/>
            <person name="Bates H.J."/>
            <person name="Dunwell J.M."/>
            <person name="Nellist C.F."/>
            <person name="Harrison R.J."/>
        </authorList>
    </citation>
    <scope>NUCLEOTIDE SEQUENCE [LARGE SCALE GENOMIC DNA]</scope>
    <source>
        <strain evidence="6 9">A4</strain>
        <strain evidence="5 10">NOV-5</strain>
        <strain evidence="3 11">NOV-71</strain>
        <strain evidence="7 12">NOV-77</strain>
        <strain evidence="2 8">NOV-9</strain>
        <strain evidence="4 13">ONT-3</strain>
    </source>
</reference>
<evidence type="ECO:0000313" key="13">
    <source>
        <dbReference type="Proteomes" id="UP000488956"/>
    </source>
</evidence>
<accession>A0A6A3FDH1</accession>
<gene>
    <name evidence="6" type="ORF">PF001_g6361</name>
    <name evidence="5" type="ORF">PF006_g6178</name>
    <name evidence="3" type="ORF">PF007_g7350</name>
    <name evidence="7" type="ORF">PF008_g10426</name>
    <name evidence="2" type="ORF">PF009_g7774</name>
    <name evidence="4" type="ORF">PF010_g6305</name>
</gene>
<feature type="compositionally biased region" description="Basic and acidic residues" evidence="1">
    <location>
        <begin position="1"/>
        <end position="10"/>
    </location>
</feature>
<proteinExistence type="predicted"/>
<evidence type="ECO:0000313" key="12">
    <source>
        <dbReference type="Proteomes" id="UP000486351"/>
    </source>
</evidence>
<dbReference type="EMBL" id="QXFX01000249">
    <property type="protein sequence ID" value="KAE9123699.1"/>
    <property type="molecule type" value="Genomic_DNA"/>
</dbReference>
<name>A0A6A3FDH1_9STRA</name>
<evidence type="ECO:0000313" key="6">
    <source>
        <dbReference type="EMBL" id="KAE9318467.1"/>
    </source>
</evidence>
<protein>
    <submittedName>
        <fullName evidence="2">Uncharacterized protein</fullName>
    </submittedName>
</protein>
<dbReference type="Proteomes" id="UP000440732">
    <property type="component" value="Unassembled WGS sequence"/>
</dbReference>
<dbReference type="EMBL" id="QXGE01000253">
    <property type="protein sequence ID" value="KAE9318467.1"/>
    <property type="molecule type" value="Genomic_DNA"/>
</dbReference>
<dbReference type="Proteomes" id="UP000486351">
    <property type="component" value="Unassembled WGS sequence"/>
</dbReference>
<evidence type="ECO:0000313" key="9">
    <source>
        <dbReference type="Proteomes" id="UP000437068"/>
    </source>
</evidence>
<dbReference type="Proteomes" id="UP000429523">
    <property type="component" value="Unassembled WGS sequence"/>
</dbReference>
<dbReference type="Proteomes" id="UP000437068">
    <property type="component" value="Unassembled WGS sequence"/>
</dbReference>
<evidence type="ECO:0000313" key="11">
    <source>
        <dbReference type="Proteomes" id="UP000441208"/>
    </source>
</evidence>
<dbReference type="EMBL" id="QXGF01000304">
    <property type="protein sequence ID" value="KAE8942487.1"/>
    <property type="molecule type" value="Genomic_DNA"/>
</dbReference>
<feature type="region of interest" description="Disordered" evidence="1">
    <location>
        <begin position="1"/>
        <end position="33"/>
    </location>
</feature>
<comment type="caution">
    <text evidence="2">The sequence shown here is derived from an EMBL/GenBank/DDBJ whole genome shotgun (WGS) entry which is preliminary data.</text>
</comment>
<dbReference type="EMBL" id="QXFY01000526">
    <property type="protein sequence ID" value="KAE9341871.1"/>
    <property type="molecule type" value="Genomic_DNA"/>
</dbReference>
<evidence type="ECO:0000313" key="2">
    <source>
        <dbReference type="EMBL" id="KAE8942487.1"/>
    </source>
</evidence>
<evidence type="ECO:0000313" key="7">
    <source>
        <dbReference type="EMBL" id="KAE9341871.1"/>
    </source>
</evidence>
<evidence type="ECO:0000313" key="8">
    <source>
        <dbReference type="Proteomes" id="UP000429523"/>
    </source>
</evidence>
<dbReference type="AlphaFoldDB" id="A0A6A3FDH1"/>
<evidence type="ECO:0000313" key="4">
    <source>
        <dbReference type="EMBL" id="KAE9123699.1"/>
    </source>
</evidence>
<evidence type="ECO:0000313" key="3">
    <source>
        <dbReference type="EMBL" id="KAE9122702.1"/>
    </source>
</evidence>
<sequence>MAKVESKQAEKPVAGESTSGPTPAPAAGNGQRQ</sequence>
<evidence type="ECO:0000313" key="10">
    <source>
        <dbReference type="Proteomes" id="UP000440732"/>
    </source>
</evidence>
<organism evidence="2 8">
    <name type="scientific">Phytophthora fragariae</name>
    <dbReference type="NCBI Taxonomy" id="53985"/>
    <lineage>
        <taxon>Eukaryota</taxon>
        <taxon>Sar</taxon>
        <taxon>Stramenopiles</taxon>
        <taxon>Oomycota</taxon>
        <taxon>Peronosporomycetes</taxon>
        <taxon>Peronosporales</taxon>
        <taxon>Peronosporaceae</taxon>
        <taxon>Phytophthora</taxon>
    </lineage>
</organism>
<dbReference type="EMBL" id="QXGA01000244">
    <property type="protein sequence ID" value="KAE9149317.1"/>
    <property type="molecule type" value="Genomic_DNA"/>
</dbReference>
<dbReference type="Proteomes" id="UP000441208">
    <property type="component" value="Unassembled WGS sequence"/>
</dbReference>
<evidence type="ECO:0000313" key="5">
    <source>
        <dbReference type="EMBL" id="KAE9149317.1"/>
    </source>
</evidence>
<dbReference type="Proteomes" id="UP000488956">
    <property type="component" value="Unassembled WGS sequence"/>
</dbReference>
<dbReference type="EMBL" id="QXFZ01000291">
    <property type="protein sequence ID" value="KAE9122702.1"/>
    <property type="molecule type" value="Genomic_DNA"/>
</dbReference>
<evidence type="ECO:0000256" key="1">
    <source>
        <dbReference type="SAM" id="MobiDB-lite"/>
    </source>
</evidence>